<evidence type="ECO:0000256" key="3">
    <source>
        <dbReference type="SAM" id="Coils"/>
    </source>
</evidence>
<dbReference type="Proteomes" id="UP000749646">
    <property type="component" value="Unassembled WGS sequence"/>
</dbReference>
<dbReference type="AlphaFoldDB" id="A0A9P6LU58"/>
<dbReference type="EMBL" id="JAAAHW010009438">
    <property type="protein sequence ID" value="KAF9940951.1"/>
    <property type="molecule type" value="Genomic_DNA"/>
</dbReference>
<proteinExistence type="predicted"/>
<feature type="region of interest" description="Disordered" evidence="4">
    <location>
        <begin position="133"/>
        <end position="202"/>
    </location>
</feature>
<organism evidence="6 7">
    <name type="scientific">Modicella reniformis</name>
    <dbReference type="NCBI Taxonomy" id="1440133"/>
    <lineage>
        <taxon>Eukaryota</taxon>
        <taxon>Fungi</taxon>
        <taxon>Fungi incertae sedis</taxon>
        <taxon>Mucoromycota</taxon>
        <taxon>Mortierellomycotina</taxon>
        <taxon>Mortierellomycetes</taxon>
        <taxon>Mortierellales</taxon>
        <taxon>Mortierellaceae</taxon>
        <taxon>Modicella</taxon>
    </lineage>
</organism>
<evidence type="ECO:0000256" key="2">
    <source>
        <dbReference type="ARBA" id="ARBA00022723"/>
    </source>
</evidence>
<feature type="region of interest" description="Disordered" evidence="4">
    <location>
        <begin position="34"/>
        <end position="116"/>
    </location>
</feature>
<name>A0A9P6LU58_9FUNG</name>
<evidence type="ECO:0000313" key="7">
    <source>
        <dbReference type="Proteomes" id="UP000749646"/>
    </source>
</evidence>
<evidence type="ECO:0000256" key="4">
    <source>
        <dbReference type="SAM" id="MobiDB-lite"/>
    </source>
</evidence>
<dbReference type="OrthoDB" id="2408877at2759"/>
<feature type="compositionally biased region" description="Low complexity" evidence="4">
    <location>
        <begin position="170"/>
        <end position="192"/>
    </location>
</feature>
<protein>
    <recommendedName>
        <fullName evidence="5">DDE Tnp4 domain-containing protein</fullName>
    </recommendedName>
</protein>
<feature type="region of interest" description="Disordered" evidence="4">
    <location>
        <begin position="435"/>
        <end position="476"/>
    </location>
</feature>
<keyword evidence="2" id="KW-0479">Metal-binding</keyword>
<comment type="cofactor">
    <cofactor evidence="1">
        <name>a divalent metal cation</name>
        <dbReference type="ChEBI" id="CHEBI:60240"/>
    </cofactor>
</comment>
<feature type="compositionally biased region" description="Acidic residues" evidence="4">
    <location>
        <begin position="456"/>
        <end position="468"/>
    </location>
</feature>
<feature type="compositionally biased region" description="Basic and acidic residues" evidence="4">
    <location>
        <begin position="146"/>
        <end position="166"/>
    </location>
</feature>
<accession>A0A9P6LU58</accession>
<gene>
    <name evidence="6" type="ORF">BGZ65_005601</name>
</gene>
<dbReference type="Pfam" id="PF13359">
    <property type="entry name" value="DDE_Tnp_4"/>
    <property type="match status" value="1"/>
</dbReference>
<sequence length="564" mass="63056">MRVLLITRPLLKNTDEYIAPLPPSAVASVALLSTDDYNKRPAAEKRKQKTTPEPDPSIDTTDKNGKKSTAEKGKSKTNSGPDDPPINAADSGNTNPTVDKGKSKTSSEPDLSIVTARNGVKRSRLTRACKKPAIAREVEESDEEEHALNKAGKRDRSKRPAEEPHVTSESSATPETADPPSSASTTTTDDAPFGPQQNTAQMRSSNFVRTAYLKRDYGYNILISCDSTTRIRFCDATFPASWSDQQVLESSQLYSDSPTYFEGNEYLVADSKFSPGPNIMPMFSESELQEDTHQDSGKDTAWNVNTRPVAHREQGRTAAKDAEARRVFNDTLRNIHKRGLDCQRTLKARFPSLLGMRVQLKDDAASRENARMWIIACMTIHNLVLGDDSCYNTAWEQQLEEMERNILRMQEQQARLMWKLEHYPPRRVVMKQLATQQAERMAQGTDGLLEQRDSNEYDSDEAGDDTEELFGPKRRGDQVYELSDYPEPDGTAGSSNYESHGYIEAEVHDVDDGSPGPSASRMMHDQTRDTPVVVAREDGMKRRDELCSSMRDFSNGHSLSMLLN</sequence>
<evidence type="ECO:0000313" key="6">
    <source>
        <dbReference type="EMBL" id="KAF9940951.1"/>
    </source>
</evidence>
<feature type="compositionally biased region" description="Basic and acidic residues" evidence="4">
    <location>
        <begin position="60"/>
        <end position="74"/>
    </location>
</feature>
<dbReference type="GO" id="GO:0046872">
    <property type="term" value="F:metal ion binding"/>
    <property type="evidence" value="ECO:0007669"/>
    <property type="project" value="UniProtKB-KW"/>
</dbReference>
<evidence type="ECO:0000259" key="5">
    <source>
        <dbReference type="Pfam" id="PF13359"/>
    </source>
</evidence>
<comment type="caution">
    <text evidence="6">The sequence shown here is derived from an EMBL/GenBank/DDBJ whole genome shotgun (WGS) entry which is preliminary data.</text>
</comment>
<feature type="compositionally biased region" description="Basic and acidic residues" evidence="4">
    <location>
        <begin position="36"/>
        <end position="45"/>
    </location>
</feature>
<keyword evidence="7" id="KW-1185">Reference proteome</keyword>
<keyword evidence="3" id="KW-0175">Coiled coil</keyword>
<feature type="coiled-coil region" evidence="3">
    <location>
        <begin position="392"/>
        <end position="419"/>
    </location>
</feature>
<dbReference type="InterPro" id="IPR027806">
    <property type="entry name" value="HARBI1_dom"/>
</dbReference>
<evidence type="ECO:0000256" key="1">
    <source>
        <dbReference type="ARBA" id="ARBA00001968"/>
    </source>
</evidence>
<feature type="domain" description="DDE Tnp4" evidence="5">
    <location>
        <begin position="214"/>
        <end position="382"/>
    </location>
</feature>
<reference evidence="6" key="1">
    <citation type="journal article" date="2020" name="Fungal Divers.">
        <title>Resolving the Mortierellaceae phylogeny through synthesis of multi-gene phylogenetics and phylogenomics.</title>
        <authorList>
            <person name="Vandepol N."/>
            <person name="Liber J."/>
            <person name="Desiro A."/>
            <person name="Na H."/>
            <person name="Kennedy M."/>
            <person name="Barry K."/>
            <person name="Grigoriev I.V."/>
            <person name="Miller A.N."/>
            <person name="O'Donnell K."/>
            <person name="Stajich J.E."/>
            <person name="Bonito G."/>
        </authorList>
    </citation>
    <scope>NUCLEOTIDE SEQUENCE</scope>
    <source>
        <strain evidence="6">MES-2147</strain>
    </source>
</reference>